<dbReference type="SUPFAM" id="SSF75304">
    <property type="entry name" value="Amidase signature (AS) enzymes"/>
    <property type="match status" value="1"/>
</dbReference>
<evidence type="ECO:0000313" key="3">
    <source>
        <dbReference type="Proteomes" id="UP001059252"/>
    </source>
</evidence>
<proteinExistence type="predicted"/>
<feature type="domain" description="Amidase" evidence="1">
    <location>
        <begin position="28"/>
        <end position="422"/>
    </location>
</feature>
<dbReference type="PANTHER" id="PTHR11895">
    <property type="entry name" value="TRANSAMIDASE"/>
    <property type="match status" value="1"/>
</dbReference>
<dbReference type="InterPro" id="IPR023631">
    <property type="entry name" value="Amidase_dom"/>
</dbReference>
<sequence>MFKNKGNFQKALEEAKNNKNNAISFIYENKISQNTEGSLADVIFSIKDNYATADASTQASSLSLKNFQPSYNATFLEKVYAEGAIPVFKTHCDELALGGEGIFSYWGIIKNPLDLTRKVGGSSSGAAAAFTKNLGFALGSDTGDSVRLPASYVGVVGFKPSYGAISRYGLFAYASSLDHVAYFTHNVSDALALSEVAYGIDKKDFTTVNIPIKNAQMIQPQKVAFFNLNGFLTPEVFSQYQILKDKLIAENIDVTILEPNIQLLETIKTVYEIISYSEASANLANINGISFANRQKGDSWDEIMTNTRSKGFGYMVQRRLLLGSYFLNKENQQDLFLRAQKVRRLIKEYYEKIHKQFDLIIFPSTPDIAPKFDSKEQWNFMDYILTGANLAGNPSISIPWIKKDNLPVNLTLENGIYEDEKLFSFALWMEKLLGGENE</sequence>
<dbReference type="Pfam" id="PF01425">
    <property type="entry name" value="Amidase"/>
    <property type="match status" value="1"/>
</dbReference>
<protein>
    <submittedName>
        <fullName evidence="2">Amidase family protein</fullName>
    </submittedName>
</protein>
<dbReference type="Proteomes" id="UP001059252">
    <property type="component" value="Chromosome"/>
</dbReference>
<evidence type="ECO:0000259" key="1">
    <source>
        <dbReference type="Pfam" id="PF01425"/>
    </source>
</evidence>
<dbReference type="NCBIfam" id="NF005517">
    <property type="entry name" value="PRK07139.1"/>
    <property type="match status" value="1"/>
</dbReference>
<reference evidence="2" key="1">
    <citation type="submission" date="2022-08" db="EMBL/GenBank/DDBJ databases">
        <title>Complete genome of Mycoplasma iguanae type strain 2327.</title>
        <authorList>
            <person name="Spergser J."/>
        </authorList>
    </citation>
    <scope>NUCLEOTIDE SEQUENCE</scope>
    <source>
        <strain evidence="2">2327</strain>
    </source>
</reference>
<dbReference type="InterPro" id="IPR036928">
    <property type="entry name" value="AS_sf"/>
</dbReference>
<dbReference type="EMBL" id="CP102734">
    <property type="protein sequence ID" value="UVD81917.1"/>
    <property type="molecule type" value="Genomic_DNA"/>
</dbReference>
<dbReference type="RefSeq" id="WP_258211091.1">
    <property type="nucleotide sequence ID" value="NZ_CP102734.1"/>
</dbReference>
<dbReference type="Gene3D" id="3.90.1300.10">
    <property type="entry name" value="Amidase signature (AS) domain"/>
    <property type="match status" value="1"/>
</dbReference>
<dbReference type="InterPro" id="IPR000120">
    <property type="entry name" value="Amidase"/>
</dbReference>
<name>A0ABY5R9Q6_9MOLU</name>
<evidence type="ECO:0000313" key="2">
    <source>
        <dbReference type="EMBL" id="UVD81917.1"/>
    </source>
</evidence>
<dbReference type="PANTHER" id="PTHR11895:SF151">
    <property type="entry name" value="GLUTAMYL-TRNA(GLN) AMIDOTRANSFERASE SUBUNIT A"/>
    <property type="match status" value="1"/>
</dbReference>
<keyword evidence="3" id="KW-1185">Reference proteome</keyword>
<accession>A0ABY5R9Q6</accession>
<gene>
    <name evidence="2" type="ORF">NV226_01255</name>
</gene>
<organism evidence="2 3">
    <name type="scientific">Mycoplasma iguanae</name>
    <dbReference type="NCBI Taxonomy" id="292461"/>
    <lineage>
        <taxon>Bacteria</taxon>
        <taxon>Bacillati</taxon>
        <taxon>Mycoplasmatota</taxon>
        <taxon>Mollicutes</taxon>
        <taxon>Mycoplasmataceae</taxon>
        <taxon>Mycoplasma</taxon>
    </lineage>
</organism>